<comment type="caution">
    <text evidence="1">The sequence shown here is derived from an EMBL/GenBank/DDBJ whole genome shotgun (WGS) entry which is preliminary data.</text>
</comment>
<feature type="non-terminal residue" evidence="1">
    <location>
        <position position="1"/>
    </location>
</feature>
<dbReference type="Proteomes" id="UP001560267">
    <property type="component" value="Unassembled WGS sequence"/>
</dbReference>
<name>A0ABV3Y650_9ACTN</name>
<gene>
    <name evidence="1" type="ORF">AB6A68_14620</name>
</gene>
<keyword evidence="2" id="KW-1185">Reference proteome</keyword>
<protein>
    <submittedName>
        <fullName evidence="1">Uncharacterized protein</fullName>
    </submittedName>
</protein>
<dbReference type="EMBL" id="JBFSHR010000214">
    <property type="protein sequence ID" value="MEX6431046.1"/>
    <property type="molecule type" value="Genomic_DNA"/>
</dbReference>
<evidence type="ECO:0000313" key="2">
    <source>
        <dbReference type="Proteomes" id="UP001560267"/>
    </source>
</evidence>
<reference evidence="1 2" key="1">
    <citation type="submission" date="2024-07" db="EMBL/GenBank/DDBJ databases">
        <title>Draft Genome Sequence of Ferrimicrobium acidiphilum Strain YE2023, Isolated from a Pulp of Bioleach Reactor.</title>
        <authorList>
            <person name="Elkina Y.A."/>
            <person name="Bulaeva A.G."/>
            <person name="Beletsky A.V."/>
            <person name="Mardanov A.V."/>
        </authorList>
    </citation>
    <scope>NUCLEOTIDE SEQUENCE [LARGE SCALE GENOMIC DNA]</scope>
    <source>
        <strain evidence="1 2">YE2023</strain>
    </source>
</reference>
<accession>A0ABV3Y650</accession>
<evidence type="ECO:0000313" key="1">
    <source>
        <dbReference type="EMBL" id="MEX6431046.1"/>
    </source>
</evidence>
<dbReference type="RefSeq" id="WP_369085101.1">
    <property type="nucleotide sequence ID" value="NZ_JBFSHR010000214.1"/>
</dbReference>
<proteinExistence type="predicted"/>
<sequence length="60" mass="6737">EQRRRFSPPLCWPGVHRGGDGDNPHPLRRSCVPYPGIDLAGAVSIPWVDKARRWVKGYVG</sequence>
<organism evidence="1 2">
    <name type="scientific">Ferrimicrobium acidiphilum</name>
    <dbReference type="NCBI Taxonomy" id="121039"/>
    <lineage>
        <taxon>Bacteria</taxon>
        <taxon>Bacillati</taxon>
        <taxon>Actinomycetota</taxon>
        <taxon>Acidimicrobiia</taxon>
        <taxon>Acidimicrobiales</taxon>
        <taxon>Acidimicrobiaceae</taxon>
        <taxon>Ferrimicrobium</taxon>
    </lineage>
</organism>